<evidence type="ECO:0000313" key="2">
    <source>
        <dbReference type="Proteomes" id="UP000233766"/>
    </source>
</evidence>
<reference evidence="1 2" key="1">
    <citation type="submission" date="2017-12" db="EMBL/GenBank/DDBJ databases">
        <title>Sequencing the genomes of 1000 Actinobacteria strains.</title>
        <authorList>
            <person name="Klenk H.-P."/>
        </authorList>
    </citation>
    <scope>NUCLEOTIDE SEQUENCE [LARGE SCALE GENOMIC DNA]</scope>
    <source>
        <strain evidence="1 2">DSM 44489</strain>
    </source>
</reference>
<dbReference type="RefSeq" id="WP_143876191.1">
    <property type="nucleotide sequence ID" value="NZ_PJMW01000002.1"/>
</dbReference>
<comment type="caution">
    <text evidence="1">The sequence shown here is derived from an EMBL/GenBank/DDBJ whole genome shotgun (WGS) entry which is preliminary data.</text>
</comment>
<protein>
    <submittedName>
        <fullName evidence="1">Uncharacterized protein</fullName>
    </submittedName>
</protein>
<gene>
    <name evidence="1" type="ORF">ATK86_6974</name>
</gene>
<dbReference type="AlphaFoldDB" id="A0A2N3VLJ7"/>
<sequence length="111" mass="12386">MPDSSEIARLFDRRPRHWGSPADPVAWNAVRDKVCAQIPPETATEFVALLRREIVEVVGVDVDDADVVAEPSVLVEGRPEAVHLPTWRTIVVPLLTARARQLYGELPTERP</sequence>
<proteinExistence type="predicted"/>
<accession>A0A2N3VLJ7</accession>
<evidence type="ECO:0000313" key="1">
    <source>
        <dbReference type="EMBL" id="PKV82484.1"/>
    </source>
</evidence>
<keyword evidence="2" id="KW-1185">Reference proteome</keyword>
<organism evidence="1 2">
    <name type="scientific">Nocardia fluminea</name>
    <dbReference type="NCBI Taxonomy" id="134984"/>
    <lineage>
        <taxon>Bacteria</taxon>
        <taxon>Bacillati</taxon>
        <taxon>Actinomycetota</taxon>
        <taxon>Actinomycetes</taxon>
        <taxon>Mycobacteriales</taxon>
        <taxon>Nocardiaceae</taxon>
        <taxon>Nocardia</taxon>
    </lineage>
</organism>
<name>A0A2N3VLJ7_9NOCA</name>
<dbReference type="OrthoDB" id="9799092at2"/>
<dbReference type="Proteomes" id="UP000233766">
    <property type="component" value="Unassembled WGS sequence"/>
</dbReference>
<dbReference type="EMBL" id="PJMW01000002">
    <property type="protein sequence ID" value="PKV82484.1"/>
    <property type="molecule type" value="Genomic_DNA"/>
</dbReference>